<evidence type="ECO:0000259" key="9">
    <source>
        <dbReference type="Pfam" id="PF13231"/>
    </source>
</evidence>
<evidence type="ECO:0000313" key="10">
    <source>
        <dbReference type="EMBL" id="OQB74827.1"/>
    </source>
</evidence>
<feature type="transmembrane region" description="Helical" evidence="8">
    <location>
        <begin position="72"/>
        <end position="104"/>
    </location>
</feature>
<evidence type="ECO:0000256" key="8">
    <source>
        <dbReference type="SAM" id="Phobius"/>
    </source>
</evidence>
<keyword evidence="6 8" id="KW-1133">Transmembrane helix</keyword>
<comment type="subcellular location">
    <subcellularLocation>
        <location evidence="1">Cell membrane</location>
        <topology evidence="1">Multi-pass membrane protein</topology>
    </subcellularLocation>
</comment>
<comment type="caution">
    <text evidence="10">The sequence shown here is derived from an EMBL/GenBank/DDBJ whole genome shotgun (WGS) entry which is preliminary data.</text>
</comment>
<dbReference type="PANTHER" id="PTHR33908:SF11">
    <property type="entry name" value="MEMBRANE PROTEIN"/>
    <property type="match status" value="1"/>
</dbReference>
<gene>
    <name evidence="10" type="ORF">BWX89_00315</name>
</gene>
<evidence type="ECO:0000256" key="6">
    <source>
        <dbReference type="ARBA" id="ARBA00022989"/>
    </source>
</evidence>
<feature type="transmembrane region" description="Helical" evidence="8">
    <location>
        <begin position="391"/>
        <end position="410"/>
    </location>
</feature>
<evidence type="ECO:0000256" key="3">
    <source>
        <dbReference type="ARBA" id="ARBA00022676"/>
    </source>
</evidence>
<evidence type="ECO:0000256" key="2">
    <source>
        <dbReference type="ARBA" id="ARBA00022475"/>
    </source>
</evidence>
<keyword evidence="3" id="KW-0328">Glycosyltransferase</keyword>
<feature type="domain" description="Glycosyltransferase RgtA/B/C/D-like" evidence="9">
    <location>
        <begin position="67"/>
        <end position="220"/>
    </location>
</feature>
<feature type="transmembrane region" description="Helical" evidence="8">
    <location>
        <begin position="312"/>
        <end position="334"/>
    </location>
</feature>
<dbReference type="GO" id="GO:0016763">
    <property type="term" value="F:pentosyltransferase activity"/>
    <property type="evidence" value="ECO:0007669"/>
    <property type="project" value="TreeGrafter"/>
</dbReference>
<name>A0A1V6CD61_UNCT6</name>
<keyword evidence="2" id="KW-1003">Cell membrane</keyword>
<keyword evidence="4" id="KW-0808">Transferase</keyword>
<evidence type="ECO:0000256" key="1">
    <source>
        <dbReference type="ARBA" id="ARBA00004651"/>
    </source>
</evidence>
<dbReference type="EMBL" id="MWDQ01000027">
    <property type="protein sequence ID" value="OQB74827.1"/>
    <property type="molecule type" value="Genomic_DNA"/>
</dbReference>
<feature type="transmembrane region" description="Helical" evidence="8">
    <location>
        <begin position="365"/>
        <end position="384"/>
    </location>
</feature>
<accession>A0A1V6CD61</accession>
<dbReference type="InterPro" id="IPR050297">
    <property type="entry name" value="LipidA_mod_glycosyltrf_83"/>
</dbReference>
<evidence type="ECO:0000256" key="4">
    <source>
        <dbReference type="ARBA" id="ARBA00022679"/>
    </source>
</evidence>
<organism evidence="10">
    <name type="scientific">candidate division TA06 bacterium ADurb.Bin131</name>
    <dbReference type="NCBI Taxonomy" id="1852827"/>
    <lineage>
        <taxon>Bacteria</taxon>
        <taxon>Bacteria division TA06</taxon>
    </lineage>
</organism>
<dbReference type="Pfam" id="PF13231">
    <property type="entry name" value="PMT_2"/>
    <property type="match status" value="1"/>
</dbReference>
<dbReference type="AlphaFoldDB" id="A0A1V6CD61"/>
<keyword evidence="7 8" id="KW-0472">Membrane</keyword>
<feature type="transmembrane region" description="Helical" evidence="8">
    <location>
        <begin position="341"/>
        <end position="359"/>
    </location>
</feature>
<dbReference type="Gene3D" id="1.25.40.10">
    <property type="entry name" value="Tetratricopeptide repeat domain"/>
    <property type="match status" value="1"/>
</dbReference>
<dbReference type="GO" id="GO:0009103">
    <property type="term" value="P:lipopolysaccharide biosynthetic process"/>
    <property type="evidence" value="ECO:0007669"/>
    <property type="project" value="UniProtKB-ARBA"/>
</dbReference>
<dbReference type="InterPro" id="IPR011990">
    <property type="entry name" value="TPR-like_helical_dom_sf"/>
</dbReference>
<feature type="transmembrane region" description="Helical" evidence="8">
    <location>
        <begin position="164"/>
        <end position="190"/>
    </location>
</feature>
<reference evidence="10" key="1">
    <citation type="submission" date="2017-02" db="EMBL/GenBank/DDBJ databases">
        <title>Delving into the versatile metabolic prowess of the omnipresent phylum Bacteroidetes.</title>
        <authorList>
            <person name="Nobu M.K."/>
            <person name="Mei R."/>
            <person name="Narihiro T."/>
            <person name="Kuroda K."/>
            <person name="Liu W.-T."/>
        </authorList>
    </citation>
    <scope>NUCLEOTIDE SEQUENCE</scope>
    <source>
        <strain evidence="10">ADurb.Bin131</strain>
    </source>
</reference>
<evidence type="ECO:0000256" key="5">
    <source>
        <dbReference type="ARBA" id="ARBA00022692"/>
    </source>
</evidence>
<dbReference type="GO" id="GO:0005886">
    <property type="term" value="C:plasma membrane"/>
    <property type="evidence" value="ECO:0007669"/>
    <property type="project" value="UniProtKB-SubCell"/>
</dbReference>
<proteinExistence type="predicted"/>
<feature type="transmembrane region" description="Helical" evidence="8">
    <location>
        <begin position="141"/>
        <end position="157"/>
    </location>
</feature>
<keyword evidence="5 8" id="KW-0812">Transmembrane</keyword>
<feature type="transmembrane region" description="Helical" evidence="8">
    <location>
        <begin position="210"/>
        <end position="231"/>
    </location>
</feature>
<protein>
    <recommendedName>
        <fullName evidence="9">Glycosyltransferase RgtA/B/C/D-like domain-containing protein</fullName>
    </recommendedName>
</protein>
<sequence>MKYKKIILISILTIGFVIRLSTLVQLSSTALFNPVCMDKHDQKTFHLWAQSILKHPFYVDGDAFYMAPLYPYFLALIYAISGGSVFFAGIVQALLDVFAIYLIYLLGKKIKDETTGLIAAGLYAFYQTIVLYSVAILSDGLITFLNICFIFSLYTALEKKRWSFWILSGIILGLAALAKPTILAFIPFVIVGFFIWPETRISPLKTKKKLSHILAVTLVGAIACIIVILPVTIRNYAVSGKFVPICTNGPVNWQIGNSTDSVGLFCYPQGELLSVTDPNFWKLLLRKLLLFFSSYEWPQNLSVYVAREIIPALNFAFVKFGLIVFPGIIGLILAARNRKNFLFIAFTIVQILWVVMFFITERYRLPAVSCLAVCAGFLITEVIFELRSKKIVKPLSMLAFAGILTYFFNWTPAQTIVEMQYKIFAKLSKTNIIYYLQNKNAHLAEKIAMDYLKLLPDDPDSHFFLACVMFNKGNIKQAEDQLVLTLQINPQHELAKKFLQEIRKKYSSVLPQQTLIFENKVQHTAREYEG</sequence>
<dbReference type="PANTHER" id="PTHR33908">
    <property type="entry name" value="MANNOSYLTRANSFERASE YKCB-RELATED"/>
    <property type="match status" value="1"/>
</dbReference>
<dbReference type="Proteomes" id="UP000485562">
    <property type="component" value="Unassembled WGS sequence"/>
</dbReference>
<evidence type="ECO:0000256" key="7">
    <source>
        <dbReference type="ARBA" id="ARBA00023136"/>
    </source>
</evidence>
<dbReference type="InterPro" id="IPR038731">
    <property type="entry name" value="RgtA/B/C-like"/>
</dbReference>
<dbReference type="SUPFAM" id="SSF48452">
    <property type="entry name" value="TPR-like"/>
    <property type="match status" value="1"/>
</dbReference>